<evidence type="ECO:0000313" key="1">
    <source>
        <dbReference type="EMBL" id="KAF1949683.1"/>
    </source>
</evidence>
<dbReference type="Proteomes" id="UP000800035">
    <property type="component" value="Unassembled WGS sequence"/>
</dbReference>
<protein>
    <submittedName>
        <fullName evidence="1">Uncharacterized protein</fullName>
    </submittedName>
</protein>
<evidence type="ECO:0000313" key="2">
    <source>
        <dbReference type="Proteomes" id="UP000800035"/>
    </source>
</evidence>
<name>A0A6A5TAE9_9PLEO</name>
<dbReference type="EMBL" id="ML977033">
    <property type="protein sequence ID" value="KAF1949683.1"/>
    <property type="molecule type" value="Genomic_DNA"/>
</dbReference>
<reference evidence="1" key="1">
    <citation type="journal article" date="2020" name="Stud. Mycol.">
        <title>101 Dothideomycetes genomes: a test case for predicting lifestyles and emergence of pathogens.</title>
        <authorList>
            <person name="Haridas S."/>
            <person name="Albert R."/>
            <person name="Binder M."/>
            <person name="Bloem J."/>
            <person name="Labutti K."/>
            <person name="Salamov A."/>
            <person name="Andreopoulos B."/>
            <person name="Baker S."/>
            <person name="Barry K."/>
            <person name="Bills G."/>
            <person name="Bluhm B."/>
            <person name="Cannon C."/>
            <person name="Castanera R."/>
            <person name="Culley D."/>
            <person name="Daum C."/>
            <person name="Ezra D."/>
            <person name="Gonzalez J."/>
            <person name="Henrissat B."/>
            <person name="Kuo A."/>
            <person name="Liang C."/>
            <person name="Lipzen A."/>
            <person name="Lutzoni F."/>
            <person name="Magnuson J."/>
            <person name="Mondo S."/>
            <person name="Nolan M."/>
            <person name="Ohm R."/>
            <person name="Pangilinan J."/>
            <person name="Park H.-J."/>
            <person name="Ramirez L."/>
            <person name="Alfaro M."/>
            <person name="Sun H."/>
            <person name="Tritt A."/>
            <person name="Yoshinaga Y."/>
            <person name="Zwiers L.-H."/>
            <person name="Turgeon B."/>
            <person name="Goodwin S."/>
            <person name="Spatafora J."/>
            <person name="Crous P."/>
            <person name="Grigoriev I."/>
        </authorList>
    </citation>
    <scope>NUCLEOTIDE SEQUENCE</scope>
    <source>
        <strain evidence="1">CBS 675.92</strain>
    </source>
</reference>
<organism evidence="1 2">
    <name type="scientific">Byssothecium circinans</name>
    <dbReference type="NCBI Taxonomy" id="147558"/>
    <lineage>
        <taxon>Eukaryota</taxon>
        <taxon>Fungi</taxon>
        <taxon>Dikarya</taxon>
        <taxon>Ascomycota</taxon>
        <taxon>Pezizomycotina</taxon>
        <taxon>Dothideomycetes</taxon>
        <taxon>Pleosporomycetidae</taxon>
        <taxon>Pleosporales</taxon>
        <taxon>Massarineae</taxon>
        <taxon>Massarinaceae</taxon>
        <taxon>Byssothecium</taxon>
    </lineage>
</organism>
<keyword evidence="2" id="KW-1185">Reference proteome</keyword>
<accession>A0A6A5TAE9</accession>
<proteinExistence type="predicted"/>
<sequence length="178" mass="19496">MRYPARNGSRMAAGGLVGEDCSGVLWVRRCRGRKRALYRQGRLACVVSGEERRGFVDEFCAFLMVGSLDAVSAHTNRHLPNRTALHASPSARGVILDQTLKRTANSSVWFFVHALDAFYDSSPPAGSVVAVTAFVEPQPEFNWAATEQGRDQVGRQAMSGSMSQVYDSCLGRSTVEHE</sequence>
<gene>
    <name evidence="1" type="ORF">CC80DRAFT_253750</name>
</gene>
<dbReference type="AlphaFoldDB" id="A0A6A5TAE9"/>